<dbReference type="RefSeq" id="WP_002627047.1">
    <property type="nucleotide sequence ID" value="NZ_ANAH02000001.1"/>
</dbReference>
<dbReference type="GO" id="GO:0000287">
    <property type="term" value="F:magnesium ion binding"/>
    <property type="evidence" value="ECO:0007669"/>
    <property type="project" value="UniProtKB-UniRule"/>
</dbReference>
<proteinExistence type="inferred from homology"/>
<dbReference type="CDD" id="cd01170">
    <property type="entry name" value="THZ_kinase"/>
    <property type="match status" value="1"/>
</dbReference>
<evidence type="ECO:0000256" key="10">
    <source>
        <dbReference type="ARBA" id="ARBA00022977"/>
    </source>
</evidence>
<comment type="caution">
    <text evidence="12">The sequence shown here is derived from an EMBL/GenBank/DDBJ whole genome shotgun (WGS) entry which is preliminary data.</text>
</comment>
<comment type="function">
    <text evidence="11">Catalyzes the phosphorylation of the hydroxyl group of 4-methyl-5-beta-hydroxyethylthiazole (THZ).</text>
</comment>
<keyword evidence="9 11" id="KW-0460">Magnesium</keyword>
<evidence type="ECO:0000256" key="1">
    <source>
        <dbReference type="ARBA" id="ARBA00001771"/>
    </source>
</evidence>
<feature type="binding site" evidence="11">
    <location>
        <position position="144"/>
    </location>
    <ligand>
        <name>ATP</name>
        <dbReference type="ChEBI" id="CHEBI:30616"/>
    </ligand>
</feature>
<dbReference type="GO" id="GO:0009228">
    <property type="term" value="P:thiamine biosynthetic process"/>
    <property type="evidence" value="ECO:0007669"/>
    <property type="project" value="UniProtKB-KW"/>
</dbReference>
<dbReference type="UniPathway" id="UPA00060">
    <property type="reaction ID" value="UER00139"/>
</dbReference>
<dbReference type="InterPro" id="IPR029056">
    <property type="entry name" value="Ribokinase-like"/>
</dbReference>
<reference evidence="12" key="1">
    <citation type="submission" date="2013-05" db="EMBL/GenBank/DDBJ databases">
        <title>Genome assembly of Cystobacter fuscus DSM 2262.</title>
        <authorList>
            <person name="Sharma G."/>
            <person name="Khatri I."/>
            <person name="Kaur C."/>
            <person name="Mayilraj S."/>
            <person name="Subramanian S."/>
        </authorList>
    </citation>
    <scope>NUCLEOTIDE SEQUENCE [LARGE SCALE GENOMIC DNA]</scope>
    <source>
        <strain evidence="12">DSM 2262</strain>
    </source>
</reference>
<evidence type="ECO:0000256" key="2">
    <source>
        <dbReference type="ARBA" id="ARBA00001946"/>
    </source>
</evidence>
<evidence type="ECO:0000256" key="6">
    <source>
        <dbReference type="ARBA" id="ARBA00022741"/>
    </source>
</evidence>
<comment type="pathway">
    <text evidence="3 11">Cofactor biosynthesis; thiamine diphosphate biosynthesis; 4-methyl-5-(2-phosphoethyl)-thiazole from 5-(2-hydroxyethyl)-4-methylthiazole: step 1/1.</text>
</comment>
<dbReference type="HAMAP" id="MF_00228">
    <property type="entry name" value="Thz_kinase"/>
    <property type="match status" value="1"/>
</dbReference>
<dbReference type="GO" id="GO:0005524">
    <property type="term" value="F:ATP binding"/>
    <property type="evidence" value="ECO:0007669"/>
    <property type="project" value="UniProtKB-UniRule"/>
</dbReference>
<dbReference type="EC" id="2.7.1.50" evidence="11"/>
<keyword evidence="4 11" id="KW-0808">Transferase</keyword>
<evidence type="ECO:0000256" key="7">
    <source>
        <dbReference type="ARBA" id="ARBA00022777"/>
    </source>
</evidence>
<dbReference type="PRINTS" id="PR01099">
    <property type="entry name" value="HYETHTZKNASE"/>
</dbReference>
<evidence type="ECO:0000256" key="8">
    <source>
        <dbReference type="ARBA" id="ARBA00022840"/>
    </source>
</evidence>
<comment type="catalytic activity">
    <reaction evidence="1 11">
        <text>5-(2-hydroxyethyl)-4-methylthiazole + ATP = 4-methyl-5-(2-phosphooxyethyl)-thiazole + ADP + H(+)</text>
        <dbReference type="Rhea" id="RHEA:24212"/>
        <dbReference type="ChEBI" id="CHEBI:15378"/>
        <dbReference type="ChEBI" id="CHEBI:17957"/>
        <dbReference type="ChEBI" id="CHEBI:30616"/>
        <dbReference type="ChEBI" id="CHEBI:58296"/>
        <dbReference type="ChEBI" id="CHEBI:456216"/>
        <dbReference type="EC" id="2.7.1.50"/>
    </reaction>
</comment>
<dbReference type="eggNOG" id="COG2145">
    <property type="taxonomic scope" value="Bacteria"/>
</dbReference>
<name>S9R7C1_CYSF2</name>
<dbReference type="AlphaFoldDB" id="S9R7C1"/>
<keyword evidence="13" id="KW-1185">Reference proteome</keyword>
<organism evidence="12 13">
    <name type="scientific">Cystobacter fuscus (strain ATCC 25194 / DSM 2262 / NBRC 100088 / M29)</name>
    <dbReference type="NCBI Taxonomy" id="1242864"/>
    <lineage>
        <taxon>Bacteria</taxon>
        <taxon>Pseudomonadati</taxon>
        <taxon>Myxococcota</taxon>
        <taxon>Myxococcia</taxon>
        <taxon>Myxococcales</taxon>
        <taxon>Cystobacterineae</taxon>
        <taxon>Archangiaceae</taxon>
        <taxon>Cystobacter</taxon>
    </lineage>
</organism>
<evidence type="ECO:0000313" key="12">
    <source>
        <dbReference type="EMBL" id="EPX64948.1"/>
    </source>
</evidence>
<dbReference type="NCBIfam" id="NF006830">
    <property type="entry name" value="PRK09355.1"/>
    <property type="match status" value="1"/>
</dbReference>
<dbReference type="EMBL" id="ANAH02000001">
    <property type="protein sequence ID" value="EPX64948.1"/>
    <property type="molecule type" value="Genomic_DNA"/>
</dbReference>
<keyword evidence="10 11" id="KW-0784">Thiamine biosynthesis</keyword>
<evidence type="ECO:0000313" key="13">
    <source>
        <dbReference type="Proteomes" id="UP000011682"/>
    </source>
</evidence>
<protein>
    <recommendedName>
        <fullName evidence="11">Hydroxyethylthiazole kinase</fullName>
        <ecNumber evidence="11">2.7.1.50</ecNumber>
    </recommendedName>
    <alternativeName>
        <fullName evidence="11">4-methyl-5-beta-hydroxyethylthiazole kinase</fullName>
        <shortName evidence="11">TH kinase</shortName>
        <shortName evidence="11">Thz kinase</shortName>
    </alternativeName>
</protein>
<dbReference type="SUPFAM" id="SSF53613">
    <property type="entry name" value="Ribokinase-like"/>
    <property type="match status" value="1"/>
</dbReference>
<evidence type="ECO:0000256" key="9">
    <source>
        <dbReference type="ARBA" id="ARBA00022842"/>
    </source>
</evidence>
<comment type="similarity">
    <text evidence="11">Belongs to the Thz kinase family.</text>
</comment>
<keyword evidence="7 11" id="KW-0418">Kinase</keyword>
<keyword evidence="8 11" id="KW-0067">ATP-binding</keyword>
<feature type="binding site" evidence="11">
    <location>
        <position position="190"/>
    </location>
    <ligand>
        <name>ATP</name>
        <dbReference type="ChEBI" id="CHEBI:30616"/>
    </ligand>
</feature>
<dbReference type="GO" id="GO:0004417">
    <property type="term" value="F:hydroxyethylthiazole kinase activity"/>
    <property type="evidence" value="ECO:0007669"/>
    <property type="project" value="UniProtKB-UniRule"/>
</dbReference>
<sequence>MKEELQEPVEVEARKRTDEEELAVELSAGVWESLKAVRERSPLVHNITNYVVMNNTANALLAVGASPAMVHAREEVADFAVLSQALVVNIGTLSPEWVEGMRLAVHAARQARVPWVLDPVGAGATRYRSATSAELARQAPTVIRGNASEVLAMAGEAGASRGVDSTQSSEASLEAARGLASRLGTVVAVTGRTDYVTDGSRVVAVDNGHPLMARVTGMGCTASALVGAFLAVEPDAVLAAARALSVLGLAGELAAEQSKGPGSLQLHLLDALYTLDEATVRARARLR</sequence>
<evidence type="ECO:0000256" key="3">
    <source>
        <dbReference type="ARBA" id="ARBA00004868"/>
    </source>
</evidence>
<dbReference type="InterPro" id="IPR000417">
    <property type="entry name" value="Hyethyz_kinase"/>
</dbReference>
<keyword evidence="6 11" id="KW-0547">Nucleotide-binding</keyword>
<evidence type="ECO:0000256" key="4">
    <source>
        <dbReference type="ARBA" id="ARBA00022679"/>
    </source>
</evidence>
<feature type="binding site" evidence="11">
    <location>
        <position position="69"/>
    </location>
    <ligand>
        <name>substrate</name>
    </ligand>
</feature>
<dbReference type="Gene3D" id="3.40.1190.20">
    <property type="match status" value="1"/>
</dbReference>
<dbReference type="Pfam" id="PF02110">
    <property type="entry name" value="HK"/>
    <property type="match status" value="1"/>
</dbReference>
<comment type="cofactor">
    <cofactor evidence="2 11">
        <name>Mg(2+)</name>
        <dbReference type="ChEBI" id="CHEBI:18420"/>
    </cofactor>
</comment>
<accession>S9R7C1</accession>
<keyword evidence="5 11" id="KW-0479">Metal-binding</keyword>
<evidence type="ECO:0000256" key="11">
    <source>
        <dbReference type="HAMAP-Rule" id="MF_00228"/>
    </source>
</evidence>
<feature type="binding site" evidence="11">
    <location>
        <position position="217"/>
    </location>
    <ligand>
        <name>substrate</name>
    </ligand>
</feature>
<dbReference type="Proteomes" id="UP000011682">
    <property type="component" value="Unassembled WGS sequence"/>
</dbReference>
<evidence type="ECO:0000256" key="5">
    <source>
        <dbReference type="ARBA" id="ARBA00022723"/>
    </source>
</evidence>
<dbReference type="NCBIfam" id="TIGR00694">
    <property type="entry name" value="thiM"/>
    <property type="match status" value="1"/>
</dbReference>
<dbReference type="PIRSF" id="PIRSF000513">
    <property type="entry name" value="Thz_kinase"/>
    <property type="match status" value="1"/>
</dbReference>
<dbReference type="GO" id="GO:0009229">
    <property type="term" value="P:thiamine diphosphate biosynthetic process"/>
    <property type="evidence" value="ECO:0007669"/>
    <property type="project" value="UniProtKB-UniRule"/>
</dbReference>
<gene>
    <name evidence="11" type="primary">thiM</name>
    <name evidence="12" type="ORF">D187_000373</name>
</gene>